<keyword evidence="1" id="KW-1133">Transmembrane helix</keyword>
<evidence type="ECO:0000313" key="2">
    <source>
        <dbReference type="EMBL" id="KKL97544.1"/>
    </source>
</evidence>
<gene>
    <name evidence="2" type="ORF">LCGC14_1833420</name>
</gene>
<dbReference type="AlphaFoldDB" id="A0A0F9GFC1"/>
<keyword evidence="1" id="KW-0812">Transmembrane</keyword>
<comment type="caution">
    <text evidence="2">The sequence shown here is derived from an EMBL/GenBank/DDBJ whole genome shotgun (WGS) entry which is preliminary data.</text>
</comment>
<organism evidence="2">
    <name type="scientific">marine sediment metagenome</name>
    <dbReference type="NCBI Taxonomy" id="412755"/>
    <lineage>
        <taxon>unclassified sequences</taxon>
        <taxon>metagenomes</taxon>
        <taxon>ecological metagenomes</taxon>
    </lineage>
</organism>
<evidence type="ECO:0000256" key="1">
    <source>
        <dbReference type="SAM" id="Phobius"/>
    </source>
</evidence>
<protein>
    <submittedName>
        <fullName evidence="2">Uncharacterized protein</fullName>
    </submittedName>
</protein>
<feature type="transmembrane region" description="Helical" evidence="1">
    <location>
        <begin position="107"/>
        <end position="130"/>
    </location>
</feature>
<feature type="transmembrane region" description="Helical" evidence="1">
    <location>
        <begin position="67"/>
        <end position="87"/>
    </location>
</feature>
<name>A0A0F9GFC1_9ZZZZ</name>
<dbReference type="EMBL" id="LAZR01018141">
    <property type="protein sequence ID" value="KKL97544.1"/>
    <property type="molecule type" value="Genomic_DNA"/>
</dbReference>
<sequence>MPTWNTVNNTIAQTASTITTVQDTLAGLGIEVSSVCDFESIQDAVEKLLEDWWEDVKRSVDSITFDMVGNFLTTLAGLLAQLISSAAASYTNLFLIEILAGNLLNSIVSAIAFAMALIPGAELVLQYYLVSTLKRDLDRRRELGRILYEQVNMLIELFSSFYDLFKLEDDLMYSDLKKALNNIRKAERIIGKEASKNFYGGDPVLIDGSGLVIADTYIDRAVRNLTHQNYSIVNNYIRSINAQYGITTDVPSGFDVQGWTNYFENMQPLVALNFFTYTSTPGTAEYENEVALKNARYAQFIAAMMKVMPPILQRIVLNATFKDASNILFERIPVWANNIAVLKDLKGFLDNTVSVSDKFLNTYLRINKTPPKTEPDLFKNPATKDITWRNITSKVRIEEAGVLLFPSYWSYIQNVGGLLQNILLPTLSILKGVDTEIEGVLNSTDRLGISELSYRQFMWIEELSVARGMLGTIINSTDVQDRFGGFQINPIEVYNTTVQADIQMGKLQEFIREKAFDSKTQTAKIQAADTVYNTAQKYLGNLVQNIYIITNPAAAKGTISGLQAIKVALSQQMRLDRQESTLCRIFLNIVESNPLFIAAKPYLDKLLYDLAQTPVGAGIANQILTGDISGVISILEGYHLANSAANIINCENNSTGQNIDPGALGLDPDVTFEDMRKIERTMGGLRDQQNMLVDSIPTIIEQIQNELVPQA</sequence>
<reference evidence="2" key="1">
    <citation type="journal article" date="2015" name="Nature">
        <title>Complex archaea that bridge the gap between prokaryotes and eukaryotes.</title>
        <authorList>
            <person name="Spang A."/>
            <person name="Saw J.H."/>
            <person name="Jorgensen S.L."/>
            <person name="Zaremba-Niedzwiedzka K."/>
            <person name="Martijn J."/>
            <person name="Lind A.E."/>
            <person name="van Eijk R."/>
            <person name="Schleper C."/>
            <person name="Guy L."/>
            <person name="Ettema T.J."/>
        </authorList>
    </citation>
    <scope>NUCLEOTIDE SEQUENCE</scope>
</reference>
<accession>A0A0F9GFC1</accession>
<proteinExistence type="predicted"/>
<keyword evidence="1" id="KW-0472">Membrane</keyword>